<name>A0A7R9AV43_TIMSH</name>
<dbReference type="GO" id="GO:0006511">
    <property type="term" value="P:ubiquitin-dependent protein catabolic process"/>
    <property type="evidence" value="ECO:0007669"/>
    <property type="project" value="TreeGrafter"/>
</dbReference>
<dbReference type="GO" id="GO:0061630">
    <property type="term" value="F:ubiquitin protein ligase activity"/>
    <property type="evidence" value="ECO:0007669"/>
    <property type="project" value="UniProtKB-EC"/>
</dbReference>
<keyword evidence="4" id="KW-0808">Transferase</keyword>
<reference evidence="13" key="1">
    <citation type="submission" date="2020-11" db="EMBL/GenBank/DDBJ databases">
        <authorList>
            <person name="Tran Van P."/>
        </authorList>
    </citation>
    <scope>NUCLEOTIDE SEQUENCE</scope>
</reference>
<dbReference type="AlphaFoldDB" id="A0A7R9AV43"/>
<keyword evidence="5 10" id="KW-0833">Ubl conjugation pathway</keyword>
<evidence type="ECO:0000313" key="13">
    <source>
        <dbReference type="EMBL" id="CAD7261031.1"/>
    </source>
</evidence>
<evidence type="ECO:0000256" key="7">
    <source>
        <dbReference type="ARBA" id="ARBA00034105"/>
    </source>
</evidence>
<dbReference type="CDD" id="cd00078">
    <property type="entry name" value="HECTc"/>
    <property type="match status" value="1"/>
</dbReference>
<evidence type="ECO:0000256" key="9">
    <source>
        <dbReference type="ARBA" id="ARBA00077267"/>
    </source>
</evidence>
<evidence type="ECO:0000256" key="8">
    <source>
        <dbReference type="ARBA" id="ARBA00067505"/>
    </source>
</evidence>
<feature type="active site" description="Glycyl thioester intermediate" evidence="10">
    <location>
        <position position="1041"/>
    </location>
</feature>
<comment type="catalytic activity">
    <reaction evidence="1">
        <text>S-ubiquitinyl-[E2 ubiquitin-conjugating enzyme]-L-cysteine + [acceptor protein]-L-lysine = [E2 ubiquitin-conjugating enzyme]-L-cysteine + N(6)-ubiquitinyl-[acceptor protein]-L-lysine.</text>
        <dbReference type="EC" id="2.3.2.26"/>
    </reaction>
</comment>
<dbReference type="Pfam" id="PF00632">
    <property type="entry name" value="HECT"/>
    <property type="match status" value="1"/>
</dbReference>
<dbReference type="InterPro" id="IPR044611">
    <property type="entry name" value="E3A/B/C-like"/>
</dbReference>
<dbReference type="EMBL" id="OC001968">
    <property type="protein sequence ID" value="CAD7261031.1"/>
    <property type="molecule type" value="Genomic_DNA"/>
</dbReference>
<accession>A0A7R9AV43</accession>
<dbReference type="GO" id="GO:0000209">
    <property type="term" value="P:protein polyubiquitination"/>
    <property type="evidence" value="ECO:0007669"/>
    <property type="project" value="InterPro"/>
</dbReference>
<evidence type="ECO:0000256" key="4">
    <source>
        <dbReference type="ARBA" id="ARBA00022679"/>
    </source>
</evidence>
<evidence type="ECO:0000256" key="1">
    <source>
        <dbReference type="ARBA" id="ARBA00000885"/>
    </source>
</evidence>
<keyword evidence="6" id="KW-0770">Synapse</keyword>
<dbReference type="GO" id="GO:0014069">
    <property type="term" value="C:postsynaptic density"/>
    <property type="evidence" value="ECO:0007669"/>
    <property type="project" value="UniProtKB-SubCell"/>
</dbReference>
<dbReference type="Gene3D" id="3.90.1750.10">
    <property type="entry name" value="Hect, E3 ligase catalytic domains"/>
    <property type="match status" value="2"/>
</dbReference>
<evidence type="ECO:0000256" key="5">
    <source>
        <dbReference type="ARBA" id="ARBA00022786"/>
    </source>
</evidence>
<dbReference type="SMART" id="SM00119">
    <property type="entry name" value="HECTc"/>
    <property type="match status" value="1"/>
</dbReference>
<dbReference type="GO" id="GO:0009966">
    <property type="term" value="P:regulation of signal transduction"/>
    <property type="evidence" value="ECO:0007669"/>
    <property type="project" value="UniProtKB-ARBA"/>
</dbReference>
<proteinExistence type="predicted"/>
<organism evidence="13">
    <name type="scientific">Timema shepardi</name>
    <name type="common">Walking stick</name>
    <dbReference type="NCBI Taxonomy" id="629360"/>
    <lineage>
        <taxon>Eukaryota</taxon>
        <taxon>Metazoa</taxon>
        <taxon>Ecdysozoa</taxon>
        <taxon>Arthropoda</taxon>
        <taxon>Hexapoda</taxon>
        <taxon>Insecta</taxon>
        <taxon>Pterygota</taxon>
        <taxon>Neoptera</taxon>
        <taxon>Polyneoptera</taxon>
        <taxon>Phasmatodea</taxon>
        <taxon>Timematodea</taxon>
        <taxon>Timematoidea</taxon>
        <taxon>Timematidae</taxon>
        <taxon>Timema</taxon>
    </lineage>
</organism>
<evidence type="ECO:0000256" key="3">
    <source>
        <dbReference type="ARBA" id="ARBA00012485"/>
    </source>
</evidence>
<feature type="compositionally biased region" description="Low complexity" evidence="11">
    <location>
        <begin position="497"/>
        <end position="506"/>
    </location>
</feature>
<evidence type="ECO:0000256" key="2">
    <source>
        <dbReference type="ARBA" id="ARBA00004906"/>
    </source>
</evidence>
<dbReference type="EC" id="2.3.2.26" evidence="3"/>
<dbReference type="Gene3D" id="3.30.2160.10">
    <property type="entry name" value="Hect, E3 ligase catalytic domain"/>
    <property type="match status" value="1"/>
</dbReference>
<dbReference type="PANTHER" id="PTHR45700:SF3">
    <property type="entry name" value="UBIQUITIN-PROTEIN LIGASE E3B"/>
    <property type="match status" value="1"/>
</dbReference>
<dbReference type="SUPFAM" id="SSF56204">
    <property type="entry name" value="Hect, E3 ligase catalytic domain"/>
    <property type="match status" value="1"/>
</dbReference>
<feature type="domain" description="HECT" evidence="12">
    <location>
        <begin position="718"/>
        <end position="1073"/>
    </location>
</feature>
<evidence type="ECO:0000256" key="11">
    <source>
        <dbReference type="SAM" id="MobiDB-lite"/>
    </source>
</evidence>
<comment type="pathway">
    <text evidence="2">Protein modification; protein ubiquitination.</text>
</comment>
<dbReference type="InterPro" id="IPR035983">
    <property type="entry name" value="Hect_E3_ubiquitin_ligase"/>
</dbReference>
<dbReference type="PANTHER" id="PTHR45700">
    <property type="entry name" value="UBIQUITIN-PROTEIN LIGASE E3C"/>
    <property type="match status" value="1"/>
</dbReference>
<dbReference type="FunFam" id="3.30.2160.10:FF:000002">
    <property type="entry name" value="Putative Ubiquitin-protein ligase E3C"/>
    <property type="match status" value="1"/>
</dbReference>
<dbReference type="InterPro" id="IPR000569">
    <property type="entry name" value="HECT_dom"/>
</dbReference>
<evidence type="ECO:0000256" key="10">
    <source>
        <dbReference type="PROSITE-ProRule" id="PRU00104"/>
    </source>
</evidence>
<feature type="region of interest" description="Disordered" evidence="11">
    <location>
        <begin position="484"/>
        <end position="506"/>
    </location>
</feature>
<evidence type="ECO:0000259" key="12">
    <source>
        <dbReference type="PROSITE" id="PS50237"/>
    </source>
</evidence>
<evidence type="ECO:0000256" key="6">
    <source>
        <dbReference type="ARBA" id="ARBA00023018"/>
    </source>
</evidence>
<comment type="subcellular location">
    <subcellularLocation>
        <location evidence="7">Postsynaptic density</location>
    </subcellularLocation>
</comment>
<dbReference type="PROSITE" id="PS50237">
    <property type="entry name" value="HECT"/>
    <property type="match status" value="1"/>
</dbReference>
<gene>
    <name evidence="13" type="ORF">TSIB3V08_LOCUS5181</name>
</gene>
<dbReference type="FunFam" id="3.30.2410.10:FF:000012">
    <property type="entry name" value="Ubiquitin-protein ligase E3B"/>
    <property type="match status" value="1"/>
</dbReference>
<sequence>MASLVLTDSSQLTSDSQHLDEYDAIFTEGEIITEPKPSLQAYQVVCKFLLIWKKSRDKDRFEKLCRYLVGTLESDSIKVSYIGVTLNKEHALTWISHMKDILWKCCEYLNDLRPESAADMRVVLLYLHTLVAFTSTNTWTVLKTKNMELLKPGLNQLCANIMGYLFTKGFYLTLKSLLQRGLSRSKIALKHVSLSALMTLAIRPLVSAGFTEKLMTMFVIHILSVPALVLHVQNLAPELANALVVLSSTAEDREIECIQVFVNHNILTKSLELLNSEQNIRIVFNTLEGNYALCLVGNLVHLAYIQKDDSLKEVFFPTFTFVISRMLESCQNYVVSKQSNLTYWHPVLGWFAQNMDYGLHEAMPSVKVQLYMLWSGCVVNVILASSIQFPSPNPILSSIQFTSPYLYLELVISSSPHYTLSRALSIPPQELVADGLQTTTVVVYAVTSASEEGCEEWGLGIPPSHKASHCPVVGHTLSELVETGPEGVSESYGGAAGTSSTSAATSSNLLRRALDHRTNKANAAKHHRKLGSPECTKVALLCSLYQTALGTLTQLRLDILTGLCYQDNILCNLWRFLCSLGPHCGLKAFLDLLAVNTKCSAPEFQMLILFSDCMTHYVTRDCRRSYTPDNHWLVKDLRMAAFFNDLEKGKKTTQVFLQKMPHIIPHEERVQLFRRNVGNEKMVLGLTESACISLQSTLITVHRNRIVEDGYRQLALLPPQALKGVIRVHFINEQGLDEAGIDQDGVFKERLYPSPTSYMQDNHLQLFEFVGRMLGKAVYEGIVVDVPFASFFLSQVLGQQHQALYSSMDELPSLDPELYRSLTFIKHHQGDVQDLDLTFSLDEDCMGRIVTHELVPGGRAVPVNNENKINYIHLMAHFRMHTQIKDQTAAFIKGFRAIINPEWLSLFSTPELQRLVSGDNIPLDLRDLRRHTQYYGGFHDSHRVVCWLWDILDKDFNDEEKRLFLKVAIKRLFFMHDSDFVTSCSKPPLLGFAHLEPPFSIRCVEVGDDEDTGDTIGSVIRGFFTIRKKDPQNRLPTSSTCFNLLKLPNYQKKSTLRDKLRYAVSSNTGFELS</sequence>
<dbReference type="Gene3D" id="3.30.2410.10">
    <property type="entry name" value="Hect, E3 ligase catalytic domain"/>
    <property type="match status" value="1"/>
</dbReference>
<protein>
    <recommendedName>
        <fullName evidence="8">Ubiquitin-protein ligase E3B</fullName>
        <ecNumber evidence="3">2.3.2.26</ecNumber>
    </recommendedName>
    <alternativeName>
        <fullName evidence="9">HECT-type ubiquitin transferase E3B</fullName>
    </alternativeName>
</protein>